<dbReference type="SUPFAM" id="SSF53613">
    <property type="entry name" value="Ribokinase-like"/>
    <property type="match status" value="1"/>
</dbReference>
<feature type="domain" description="Carbohydrate kinase PfkB" evidence="6">
    <location>
        <begin position="363"/>
        <end position="603"/>
    </location>
</feature>
<keyword evidence="5" id="KW-0326">Glycosidase</keyword>
<gene>
    <name evidence="7" type="ORF">DMN91_005358</name>
</gene>
<evidence type="ECO:0000256" key="2">
    <source>
        <dbReference type="ARBA" id="ARBA00022801"/>
    </source>
</evidence>
<dbReference type="InterPro" id="IPR029056">
    <property type="entry name" value="Ribokinase-like"/>
</dbReference>
<accession>A0A3L8DRM8</accession>
<dbReference type="PANTHER" id="PTHR42909">
    <property type="entry name" value="ZGC:136858"/>
    <property type="match status" value="1"/>
</dbReference>
<organism evidence="7 8">
    <name type="scientific">Ooceraea biroi</name>
    <name type="common">Clonal raider ant</name>
    <name type="synonym">Cerapachys biroi</name>
    <dbReference type="NCBI Taxonomy" id="2015173"/>
    <lineage>
        <taxon>Eukaryota</taxon>
        <taxon>Metazoa</taxon>
        <taxon>Ecdysozoa</taxon>
        <taxon>Arthropoda</taxon>
        <taxon>Hexapoda</taxon>
        <taxon>Insecta</taxon>
        <taxon>Pterygota</taxon>
        <taxon>Neoptera</taxon>
        <taxon>Endopterygota</taxon>
        <taxon>Hymenoptera</taxon>
        <taxon>Apocrita</taxon>
        <taxon>Aculeata</taxon>
        <taxon>Formicoidea</taxon>
        <taxon>Formicidae</taxon>
        <taxon>Dorylinae</taxon>
        <taxon>Ooceraea</taxon>
    </lineage>
</organism>
<sequence>MHRLRLLGNYAGKLCTERSSAPAIHRASIHAGRHALVYGDDVAAARRNGLPIVALESTIVTHGMPYPDNLNTALRVENAIRKQGVVPATIGIIDGKIHIGLNNEQLKILSKADPTRTTKCSRRDISSIVSRKLNGGTTVSATMLIAHAADIPIMATGGIGGVHRGAELTFDVSADLTELGRTPVAVVCSGVKSILDIGRTLEYLETQGVPVIKIGETLEFPAFYCSETVDKVKAPCRVSNAKEAAALLEAQRALGINTGVLFAVSIPEEHALQPVIVESAISEALRKANSMNVTGKRVTPFLLSELNEITSGQSLEANIALVENNARIAAEIASNLISNETSRRAFCTGSAPARSILSKRKPVVVGGAVLDTVLQVKEPRINNDGRTHAGRSRHSCGGVGRNVADALIKLGMENTRLISVVGHDEYGKIILEGLGAGGKTVKRMSDVNTARFTVIVDVNGECYFNVSEMESFAAIAPELIKERQSHLEEASIIVLDGNTPLDTMRCVLDIASQANVPVWYEPTDVRLAAKIFEAGARWKNVLHFVSPNLNELKAIGEYLDISVGGTESLATARGISERLVEHEHVPVVIATLGSQGVVVRVAEFSSREAAPRTLLIYRPFSLAFHFSQVTRKASQSEPFYDESGRLVAGSSIASRLYPVADHAKSSEILSVSGCGDCLAAGIICGIHRNLDESGCVSLALKTAALSLSSLDAVPQTLAELSSDNQL</sequence>
<reference evidence="7 8" key="1">
    <citation type="journal article" date="2018" name="Genome Res.">
        <title>The genomic architecture and molecular evolution of ant odorant receptors.</title>
        <authorList>
            <person name="McKenzie S.K."/>
            <person name="Kronauer D.J.C."/>
        </authorList>
    </citation>
    <scope>NUCLEOTIDE SEQUENCE [LARGE SCALE GENOMIC DNA]</scope>
    <source>
        <strain evidence="7">Clonal line C1</strain>
    </source>
</reference>
<dbReference type="Gene3D" id="3.40.1790.10">
    <property type="entry name" value="Indigoidine synthase domain"/>
    <property type="match status" value="1"/>
</dbReference>
<dbReference type="InterPro" id="IPR007342">
    <property type="entry name" value="PsuG"/>
</dbReference>
<evidence type="ECO:0000259" key="6">
    <source>
        <dbReference type="Pfam" id="PF00294"/>
    </source>
</evidence>
<dbReference type="Pfam" id="PF04227">
    <property type="entry name" value="Indigoidine_A"/>
    <property type="match status" value="1"/>
</dbReference>
<dbReference type="PANTHER" id="PTHR42909:SF1">
    <property type="entry name" value="CARBOHYDRATE KINASE PFKB DOMAIN-CONTAINING PROTEIN"/>
    <property type="match status" value="1"/>
</dbReference>
<dbReference type="Proteomes" id="UP000279307">
    <property type="component" value="Chromosome 5"/>
</dbReference>
<dbReference type="InterPro" id="IPR011611">
    <property type="entry name" value="PfkB_dom"/>
</dbReference>
<evidence type="ECO:0000256" key="4">
    <source>
        <dbReference type="ARBA" id="ARBA00023239"/>
    </source>
</evidence>
<dbReference type="GO" id="GO:0004730">
    <property type="term" value="F:pseudouridylate synthase activity"/>
    <property type="evidence" value="ECO:0007669"/>
    <property type="project" value="InterPro"/>
</dbReference>
<dbReference type="EMBL" id="QOIP01000005">
    <property type="protein sequence ID" value="RLU23080.1"/>
    <property type="molecule type" value="Genomic_DNA"/>
</dbReference>
<dbReference type="Pfam" id="PF00294">
    <property type="entry name" value="PfkB"/>
    <property type="match status" value="1"/>
</dbReference>
<dbReference type="GO" id="GO:0005737">
    <property type="term" value="C:cytoplasm"/>
    <property type="evidence" value="ECO:0007669"/>
    <property type="project" value="TreeGrafter"/>
</dbReference>
<keyword evidence="2" id="KW-0378">Hydrolase</keyword>
<keyword evidence="3" id="KW-0464">Manganese</keyword>
<dbReference type="GO" id="GO:0006796">
    <property type="term" value="P:phosphate-containing compound metabolic process"/>
    <property type="evidence" value="ECO:0007669"/>
    <property type="project" value="UniProtKB-ARBA"/>
</dbReference>
<dbReference type="SUPFAM" id="SSF110581">
    <property type="entry name" value="Indigoidine synthase A-like"/>
    <property type="match status" value="1"/>
</dbReference>
<protein>
    <recommendedName>
        <fullName evidence="6">Carbohydrate kinase PfkB domain-containing protein</fullName>
    </recommendedName>
</protein>
<dbReference type="GO" id="GO:0046872">
    <property type="term" value="F:metal ion binding"/>
    <property type="evidence" value="ECO:0007669"/>
    <property type="project" value="UniProtKB-KW"/>
</dbReference>
<evidence type="ECO:0000256" key="3">
    <source>
        <dbReference type="ARBA" id="ARBA00023211"/>
    </source>
</evidence>
<keyword evidence="1" id="KW-0479">Metal-binding</keyword>
<proteinExistence type="inferred from homology"/>
<dbReference type="GO" id="GO:0016798">
    <property type="term" value="F:hydrolase activity, acting on glycosyl bonds"/>
    <property type="evidence" value="ECO:0007669"/>
    <property type="project" value="UniProtKB-KW"/>
</dbReference>
<dbReference type="AlphaFoldDB" id="A0A3L8DRM8"/>
<evidence type="ECO:0000256" key="1">
    <source>
        <dbReference type="ARBA" id="ARBA00022723"/>
    </source>
</evidence>
<evidence type="ECO:0000313" key="8">
    <source>
        <dbReference type="Proteomes" id="UP000279307"/>
    </source>
</evidence>
<dbReference type="HAMAP" id="MF_01876">
    <property type="entry name" value="PsiMP_glycosidase"/>
    <property type="match status" value="1"/>
</dbReference>
<dbReference type="OrthoDB" id="198885at2759"/>
<dbReference type="InterPro" id="IPR022830">
    <property type="entry name" value="Indigdn_synthA-like"/>
</dbReference>
<comment type="caution">
    <text evidence="7">The sequence shown here is derived from an EMBL/GenBank/DDBJ whole genome shotgun (WGS) entry which is preliminary data.</text>
</comment>
<keyword evidence="4" id="KW-0456">Lyase</keyword>
<evidence type="ECO:0000313" key="7">
    <source>
        <dbReference type="EMBL" id="RLU23080.1"/>
    </source>
</evidence>
<evidence type="ECO:0000256" key="5">
    <source>
        <dbReference type="ARBA" id="ARBA00023295"/>
    </source>
</evidence>
<dbReference type="Gene3D" id="3.40.1190.20">
    <property type="match status" value="1"/>
</dbReference>
<name>A0A3L8DRM8_OOCBI</name>